<dbReference type="InterPro" id="IPR029058">
    <property type="entry name" value="AB_hydrolase_fold"/>
</dbReference>
<accession>A0A7S1FWI1</accession>
<organism evidence="3">
    <name type="scientific">Corethron hystrix</name>
    <dbReference type="NCBI Taxonomy" id="216773"/>
    <lineage>
        <taxon>Eukaryota</taxon>
        <taxon>Sar</taxon>
        <taxon>Stramenopiles</taxon>
        <taxon>Ochrophyta</taxon>
        <taxon>Bacillariophyta</taxon>
        <taxon>Coscinodiscophyceae</taxon>
        <taxon>Corethrophycidae</taxon>
        <taxon>Corethrales</taxon>
        <taxon>Corethraceae</taxon>
        <taxon>Corethron</taxon>
    </lineage>
</organism>
<dbReference type="SUPFAM" id="SSF53474">
    <property type="entry name" value="alpha/beta-Hydrolases"/>
    <property type="match status" value="1"/>
</dbReference>
<feature type="chain" id="PRO_5030571660" description="1-alkyl-2-acetylglycerophosphocholine esterase" evidence="2">
    <location>
        <begin position="24"/>
        <end position="415"/>
    </location>
</feature>
<evidence type="ECO:0000256" key="2">
    <source>
        <dbReference type="SAM" id="SignalP"/>
    </source>
</evidence>
<evidence type="ECO:0000313" key="3">
    <source>
        <dbReference type="EMBL" id="CAD8892812.1"/>
    </source>
</evidence>
<name>A0A7S1FWI1_9STRA</name>
<feature type="region of interest" description="Disordered" evidence="1">
    <location>
        <begin position="383"/>
        <end position="415"/>
    </location>
</feature>
<protein>
    <recommendedName>
        <fullName evidence="4">1-alkyl-2-acetylglycerophosphocholine esterase</fullName>
    </recommendedName>
</protein>
<sequence length="415" mass="44891">MKFSFHLLSHLVSAALALMAATADNTPDLCTDDIANLEKILPSETVTDGHPIPSITVGSATYSGDVPHFVVSPEGGDHDKIIVYIPGTTDRPSLSSCLIKSMSESLSFPVLALSYQYLSSGDSFRNGKCELLVDGGDRTEQVNCLEQQHIDAIDGGDYGATHFKDDGSAFWGEVLPENSLTRRLGDLLILLHKRYPDGHWDNFLQEDMSTPAWANIVFSGHSQGSGHVAYLAQTKNINGAVMISGPQDECTGCPEGTAFWIDELYASTSDTPYTALAQGQEPLFPVMEDNWKRMKATNPSINWITADPQSTDFGLMTTAHDAYASPLFTDVTYADTSTCGGKEHCSVAIDDSVPYIKKSDGETFYLYEASVWPSILKAGSGLTGKNKRGKIKKGKRSKGGKIGKSVKSGKKGKLR</sequence>
<evidence type="ECO:0000256" key="1">
    <source>
        <dbReference type="SAM" id="MobiDB-lite"/>
    </source>
</evidence>
<evidence type="ECO:0008006" key="4">
    <source>
        <dbReference type="Google" id="ProtNLM"/>
    </source>
</evidence>
<gene>
    <name evidence="3" type="ORF">CHYS00102_LOCUS20021</name>
</gene>
<feature type="signal peptide" evidence="2">
    <location>
        <begin position="1"/>
        <end position="23"/>
    </location>
</feature>
<keyword evidence="2" id="KW-0732">Signal</keyword>
<dbReference type="AlphaFoldDB" id="A0A7S1FWI1"/>
<reference evidence="3" key="1">
    <citation type="submission" date="2021-01" db="EMBL/GenBank/DDBJ databases">
        <authorList>
            <person name="Corre E."/>
            <person name="Pelletier E."/>
            <person name="Niang G."/>
            <person name="Scheremetjew M."/>
            <person name="Finn R."/>
            <person name="Kale V."/>
            <person name="Holt S."/>
            <person name="Cochrane G."/>
            <person name="Meng A."/>
            <person name="Brown T."/>
            <person name="Cohen L."/>
        </authorList>
    </citation>
    <scope>NUCLEOTIDE SEQUENCE</scope>
    <source>
        <strain evidence="3">308</strain>
    </source>
</reference>
<feature type="compositionally biased region" description="Basic residues" evidence="1">
    <location>
        <begin position="385"/>
        <end position="401"/>
    </location>
</feature>
<dbReference type="EMBL" id="HBFR01027686">
    <property type="protein sequence ID" value="CAD8892812.1"/>
    <property type="molecule type" value="Transcribed_RNA"/>
</dbReference>
<proteinExistence type="predicted"/>